<reference evidence="2" key="1">
    <citation type="submission" date="2022-11" db="EMBL/GenBank/DDBJ databases">
        <authorList>
            <person name="Hyden B.L."/>
            <person name="Feng K."/>
            <person name="Yates T."/>
            <person name="Jawdy S."/>
            <person name="Smart L.B."/>
            <person name="Muchero W."/>
        </authorList>
    </citation>
    <scope>NUCLEOTIDE SEQUENCE</scope>
    <source>
        <tissue evidence="2">Shoot tip</tissue>
    </source>
</reference>
<name>A0A9Q0Z7C4_9ROSI</name>
<accession>A0A9Q0Z7C4</accession>
<feature type="region of interest" description="Disordered" evidence="1">
    <location>
        <begin position="1"/>
        <end position="29"/>
    </location>
</feature>
<feature type="compositionally biased region" description="Basic residues" evidence="1">
    <location>
        <begin position="9"/>
        <end position="29"/>
    </location>
</feature>
<sequence length="147" mass="16845">MTAHLVPCRARRDRERHKQKNPSHVNRSRQIKTNTPKYLCWHWLSLYKSTMANNSSADVQGSDNRIPLLLQWLLPKPAENKPAVGTGTQETLRRCMARRKRMFFGLPCLIRRPIVVIIGVMKKETPILLYTKIAGEMEIKSLVIAGG</sequence>
<keyword evidence="3" id="KW-1185">Reference proteome</keyword>
<evidence type="ECO:0000313" key="3">
    <source>
        <dbReference type="Proteomes" id="UP001151752"/>
    </source>
</evidence>
<dbReference type="AlphaFoldDB" id="A0A9Q0Z7C4"/>
<reference evidence="2" key="2">
    <citation type="journal article" date="2023" name="Int. J. Mol. Sci.">
        <title>De Novo Assembly and Annotation of 11 Diverse Shrub Willow (Salix) Genomes Reveals Novel Gene Organization in Sex-Linked Regions.</title>
        <authorList>
            <person name="Hyden B."/>
            <person name="Feng K."/>
            <person name="Yates T.B."/>
            <person name="Jawdy S."/>
            <person name="Cereghino C."/>
            <person name="Smart L.B."/>
            <person name="Muchero W."/>
        </authorList>
    </citation>
    <scope>NUCLEOTIDE SEQUENCE</scope>
    <source>
        <tissue evidence="2">Shoot tip</tissue>
    </source>
</reference>
<protein>
    <submittedName>
        <fullName evidence="2">Uncharacterized protein</fullName>
    </submittedName>
</protein>
<proteinExistence type="predicted"/>
<dbReference type="Proteomes" id="UP001151752">
    <property type="component" value="Chromosome 14"/>
</dbReference>
<evidence type="ECO:0000313" key="2">
    <source>
        <dbReference type="EMBL" id="KAJ6723987.1"/>
    </source>
</evidence>
<gene>
    <name evidence="2" type="ORF">OIU74_008367</name>
</gene>
<evidence type="ECO:0000256" key="1">
    <source>
        <dbReference type="SAM" id="MobiDB-lite"/>
    </source>
</evidence>
<organism evidence="2 3">
    <name type="scientific">Salix koriyanagi</name>
    <dbReference type="NCBI Taxonomy" id="2511006"/>
    <lineage>
        <taxon>Eukaryota</taxon>
        <taxon>Viridiplantae</taxon>
        <taxon>Streptophyta</taxon>
        <taxon>Embryophyta</taxon>
        <taxon>Tracheophyta</taxon>
        <taxon>Spermatophyta</taxon>
        <taxon>Magnoliopsida</taxon>
        <taxon>eudicotyledons</taxon>
        <taxon>Gunneridae</taxon>
        <taxon>Pentapetalae</taxon>
        <taxon>rosids</taxon>
        <taxon>fabids</taxon>
        <taxon>Malpighiales</taxon>
        <taxon>Salicaceae</taxon>
        <taxon>Saliceae</taxon>
        <taxon>Salix</taxon>
    </lineage>
</organism>
<comment type="caution">
    <text evidence="2">The sequence shown here is derived from an EMBL/GenBank/DDBJ whole genome shotgun (WGS) entry which is preliminary data.</text>
</comment>
<dbReference type="EMBL" id="JAPFFM010000013">
    <property type="protein sequence ID" value="KAJ6723987.1"/>
    <property type="molecule type" value="Genomic_DNA"/>
</dbReference>